<keyword evidence="3" id="KW-0378">Hydrolase</keyword>
<dbReference type="GO" id="GO:0008237">
    <property type="term" value="F:metallopeptidase activity"/>
    <property type="evidence" value="ECO:0007669"/>
    <property type="project" value="UniProtKB-KW"/>
</dbReference>
<keyword evidence="4" id="KW-0862">Zinc</keyword>
<dbReference type="InterPro" id="IPR001405">
    <property type="entry name" value="UPF0758"/>
</dbReference>
<dbReference type="PANTHER" id="PTHR30471:SF3">
    <property type="entry name" value="UPF0758 PROTEIN YEES-RELATED"/>
    <property type="match status" value="1"/>
</dbReference>
<dbReference type="PROSITE" id="PS50249">
    <property type="entry name" value="MPN"/>
    <property type="match status" value="1"/>
</dbReference>
<evidence type="ECO:0000259" key="6">
    <source>
        <dbReference type="PROSITE" id="PS50249"/>
    </source>
</evidence>
<dbReference type="Proteomes" id="UP000177230">
    <property type="component" value="Unassembled WGS sequence"/>
</dbReference>
<dbReference type="InterPro" id="IPR037518">
    <property type="entry name" value="MPN"/>
</dbReference>
<dbReference type="PROSITE" id="PS01302">
    <property type="entry name" value="UPF0758"/>
    <property type="match status" value="1"/>
</dbReference>
<dbReference type="InterPro" id="IPR020891">
    <property type="entry name" value="UPF0758_CS"/>
</dbReference>
<comment type="caution">
    <text evidence="7">The sequence shown here is derived from an EMBL/GenBank/DDBJ whole genome shotgun (WGS) entry which is preliminary data.</text>
</comment>
<reference evidence="7 8" key="1">
    <citation type="journal article" date="2016" name="Nat. Commun.">
        <title>Thousands of microbial genomes shed light on interconnected biogeochemical processes in an aquifer system.</title>
        <authorList>
            <person name="Anantharaman K."/>
            <person name="Brown C.T."/>
            <person name="Hug L.A."/>
            <person name="Sharon I."/>
            <person name="Castelle C.J."/>
            <person name="Probst A.J."/>
            <person name="Thomas B.C."/>
            <person name="Singh A."/>
            <person name="Wilkins M.J."/>
            <person name="Karaoz U."/>
            <person name="Brodie E.L."/>
            <person name="Williams K.H."/>
            <person name="Hubbard S.S."/>
            <person name="Banfield J.F."/>
        </authorList>
    </citation>
    <scope>NUCLEOTIDE SEQUENCE [LARGE SCALE GENOMIC DNA]</scope>
</reference>
<evidence type="ECO:0000256" key="4">
    <source>
        <dbReference type="ARBA" id="ARBA00022833"/>
    </source>
</evidence>
<name>A0A1F5RE21_9BACT</name>
<dbReference type="PANTHER" id="PTHR30471">
    <property type="entry name" value="DNA REPAIR PROTEIN RADC"/>
    <property type="match status" value="1"/>
</dbReference>
<evidence type="ECO:0000256" key="5">
    <source>
        <dbReference type="ARBA" id="ARBA00023049"/>
    </source>
</evidence>
<accession>A0A1F5RE21</accession>
<dbReference type="Gene3D" id="3.40.140.10">
    <property type="entry name" value="Cytidine Deaminase, domain 2"/>
    <property type="match status" value="1"/>
</dbReference>
<sequence length="141" mass="15794">MKRYKSTELELIKVSEAITKFPVSSPQSVFQYMKAEAMADREIFWVLHLNTKNKVVKKEMTAMGCIDSCRVVPGIVLRGAVASGVPSIISVHNHPSGEINPSSEDRQLWDTLRDVCKMLGIRVMDNMVIGANGYYSEEESK</sequence>
<organism evidence="7 8">
    <name type="scientific">Candidatus Edwardsbacteria bacterium GWF2_54_11</name>
    <dbReference type="NCBI Taxonomy" id="1817851"/>
    <lineage>
        <taxon>Bacteria</taxon>
        <taxon>Candidatus Edwardsiibacteriota</taxon>
    </lineage>
</organism>
<evidence type="ECO:0000313" key="8">
    <source>
        <dbReference type="Proteomes" id="UP000177230"/>
    </source>
</evidence>
<evidence type="ECO:0000256" key="2">
    <source>
        <dbReference type="ARBA" id="ARBA00022723"/>
    </source>
</evidence>
<feature type="domain" description="MPN" evidence="6">
    <location>
        <begin position="22"/>
        <end position="141"/>
    </location>
</feature>
<keyword evidence="2" id="KW-0479">Metal-binding</keyword>
<proteinExistence type="predicted"/>
<dbReference type="EMBL" id="MFFM01000033">
    <property type="protein sequence ID" value="OGF12679.1"/>
    <property type="molecule type" value="Genomic_DNA"/>
</dbReference>
<gene>
    <name evidence="7" type="ORF">A2024_00410</name>
</gene>
<evidence type="ECO:0000256" key="1">
    <source>
        <dbReference type="ARBA" id="ARBA00022670"/>
    </source>
</evidence>
<evidence type="ECO:0000313" key="7">
    <source>
        <dbReference type="EMBL" id="OGF12679.1"/>
    </source>
</evidence>
<keyword evidence="5" id="KW-0482">Metalloprotease</keyword>
<dbReference type="GO" id="GO:0046872">
    <property type="term" value="F:metal ion binding"/>
    <property type="evidence" value="ECO:0007669"/>
    <property type="project" value="UniProtKB-KW"/>
</dbReference>
<dbReference type="GO" id="GO:0006508">
    <property type="term" value="P:proteolysis"/>
    <property type="evidence" value="ECO:0007669"/>
    <property type="project" value="UniProtKB-KW"/>
</dbReference>
<keyword evidence="1" id="KW-0645">Protease</keyword>
<dbReference type="InterPro" id="IPR025657">
    <property type="entry name" value="RadC_JAB"/>
</dbReference>
<dbReference type="AlphaFoldDB" id="A0A1F5RE21"/>
<evidence type="ECO:0000256" key="3">
    <source>
        <dbReference type="ARBA" id="ARBA00022801"/>
    </source>
</evidence>
<dbReference type="Pfam" id="PF04002">
    <property type="entry name" value="RadC"/>
    <property type="match status" value="1"/>
</dbReference>
<dbReference type="CDD" id="cd08071">
    <property type="entry name" value="MPN_DUF2466"/>
    <property type="match status" value="1"/>
</dbReference>
<protein>
    <recommendedName>
        <fullName evidence="6">MPN domain-containing protein</fullName>
    </recommendedName>
</protein>